<evidence type="ECO:0000313" key="6">
    <source>
        <dbReference type="EMBL" id="ORE86915.1"/>
    </source>
</evidence>
<dbReference type="GO" id="GO:0003700">
    <property type="term" value="F:DNA-binding transcription factor activity"/>
    <property type="evidence" value="ECO:0007669"/>
    <property type="project" value="InterPro"/>
</dbReference>
<keyword evidence="4" id="KW-0804">Transcription</keyword>
<comment type="similarity">
    <text evidence="1">Belongs to the LysR transcriptional regulatory family.</text>
</comment>
<dbReference type="InterPro" id="IPR036390">
    <property type="entry name" value="WH_DNA-bd_sf"/>
</dbReference>
<dbReference type="GO" id="GO:0003677">
    <property type="term" value="F:DNA binding"/>
    <property type="evidence" value="ECO:0007669"/>
    <property type="project" value="UniProtKB-KW"/>
</dbReference>
<dbReference type="Pfam" id="PF03466">
    <property type="entry name" value="LysR_substrate"/>
    <property type="match status" value="1"/>
</dbReference>
<dbReference type="Gene3D" id="1.10.10.10">
    <property type="entry name" value="Winged helix-like DNA-binding domain superfamily/Winged helix DNA-binding domain"/>
    <property type="match status" value="1"/>
</dbReference>
<dbReference type="InterPro" id="IPR036388">
    <property type="entry name" value="WH-like_DNA-bd_sf"/>
</dbReference>
<comment type="caution">
    <text evidence="6">The sequence shown here is derived from an EMBL/GenBank/DDBJ whole genome shotgun (WGS) entry which is preliminary data.</text>
</comment>
<protein>
    <submittedName>
        <fullName evidence="6">LysR family transcriptional regulator</fullName>
    </submittedName>
</protein>
<keyword evidence="7" id="KW-1185">Reference proteome</keyword>
<reference evidence="6 7" key="1">
    <citation type="submission" date="2013-04" db="EMBL/GenBank/DDBJ databases">
        <title>Oceanococcus atlanticus 22II-S10r2 Genome Sequencing.</title>
        <authorList>
            <person name="Lai Q."/>
            <person name="Li G."/>
            <person name="Shao Z."/>
        </authorList>
    </citation>
    <scope>NUCLEOTIDE SEQUENCE [LARGE SCALE GENOMIC DNA]</scope>
    <source>
        <strain evidence="6 7">22II-S10r2</strain>
    </source>
</reference>
<keyword evidence="3" id="KW-0238">DNA-binding</keyword>
<dbReference type="PANTHER" id="PTHR30118">
    <property type="entry name" value="HTH-TYPE TRANSCRIPTIONAL REGULATOR LEUO-RELATED"/>
    <property type="match status" value="1"/>
</dbReference>
<dbReference type="RefSeq" id="WP_083561133.1">
    <property type="nucleotide sequence ID" value="NZ_AQQV01000002.1"/>
</dbReference>
<proteinExistence type="inferred from homology"/>
<dbReference type="SUPFAM" id="SSF53850">
    <property type="entry name" value="Periplasmic binding protein-like II"/>
    <property type="match status" value="1"/>
</dbReference>
<dbReference type="AlphaFoldDB" id="A0A1Y1SD32"/>
<dbReference type="Proteomes" id="UP000192342">
    <property type="component" value="Unassembled WGS sequence"/>
</dbReference>
<dbReference type="InterPro" id="IPR005119">
    <property type="entry name" value="LysR_subst-bd"/>
</dbReference>
<evidence type="ECO:0000256" key="4">
    <source>
        <dbReference type="ARBA" id="ARBA00023163"/>
    </source>
</evidence>
<dbReference type="SUPFAM" id="SSF46785">
    <property type="entry name" value="Winged helix' DNA-binding domain"/>
    <property type="match status" value="1"/>
</dbReference>
<evidence type="ECO:0000313" key="7">
    <source>
        <dbReference type="Proteomes" id="UP000192342"/>
    </source>
</evidence>
<dbReference type="CDD" id="cd08417">
    <property type="entry name" value="PBP2_Nitroaromatics_like"/>
    <property type="match status" value="1"/>
</dbReference>
<feature type="domain" description="HTH lysR-type" evidence="5">
    <location>
        <begin position="6"/>
        <end position="63"/>
    </location>
</feature>
<dbReference type="PRINTS" id="PR00039">
    <property type="entry name" value="HTHLYSR"/>
</dbReference>
<name>A0A1Y1SD32_9GAMM</name>
<dbReference type="OrthoDB" id="8720143at2"/>
<dbReference type="Gene3D" id="3.40.190.10">
    <property type="entry name" value="Periplasmic binding protein-like II"/>
    <property type="match status" value="2"/>
</dbReference>
<dbReference type="EMBL" id="AQQV01000002">
    <property type="protein sequence ID" value="ORE86915.1"/>
    <property type="molecule type" value="Genomic_DNA"/>
</dbReference>
<evidence type="ECO:0000256" key="1">
    <source>
        <dbReference type="ARBA" id="ARBA00009437"/>
    </source>
</evidence>
<dbReference type="InterPro" id="IPR050389">
    <property type="entry name" value="LysR-type_TF"/>
</dbReference>
<dbReference type="PROSITE" id="PS50931">
    <property type="entry name" value="HTH_LYSR"/>
    <property type="match status" value="1"/>
</dbReference>
<organism evidence="6 7">
    <name type="scientific">Oceanococcus atlanticus</name>
    <dbReference type="NCBI Taxonomy" id="1317117"/>
    <lineage>
        <taxon>Bacteria</taxon>
        <taxon>Pseudomonadati</taxon>
        <taxon>Pseudomonadota</taxon>
        <taxon>Gammaproteobacteria</taxon>
        <taxon>Chromatiales</taxon>
        <taxon>Oceanococcaceae</taxon>
        <taxon>Oceanococcus</taxon>
    </lineage>
</organism>
<dbReference type="Pfam" id="PF00126">
    <property type="entry name" value="HTH_1"/>
    <property type="match status" value="1"/>
</dbReference>
<gene>
    <name evidence="6" type="ORF">ATO7_07747</name>
</gene>
<sequence>MNVSKIDLNLLVVFDAIFSEGGITPAARKLHLTQPAVSHALNRLRDALGDPLFVREGRAVVPTPTARNLARPVRDILRDVDLMLSDLNRFDPATTPHKFTLGMRDVSEPLLMPALQRSISAEAPQIDLASIQTDRRALESELANGHLDVALDMHLPVSDKILRQRVQFDPLVVVCRAGHPRLNIHATLEDYLAEGHILATVRRSGGGIEDMELSRHGLSRHIQLRCQHYFAALEVVRHNDLVLTMPRGYAEVANRAGDFLILPFPLDLPPPEGYVYWHENVDDDPANQWLRRHILGVFAQREA</sequence>
<keyword evidence="2" id="KW-0805">Transcription regulation</keyword>
<accession>A0A1Y1SD32</accession>
<evidence type="ECO:0000256" key="2">
    <source>
        <dbReference type="ARBA" id="ARBA00023015"/>
    </source>
</evidence>
<dbReference type="PANTHER" id="PTHR30118:SF15">
    <property type="entry name" value="TRANSCRIPTIONAL REGULATORY PROTEIN"/>
    <property type="match status" value="1"/>
</dbReference>
<evidence type="ECO:0000259" key="5">
    <source>
        <dbReference type="PROSITE" id="PS50931"/>
    </source>
</evidence>
<dbReference type="InterPro" id="IPR037402">
    <property type="entry name" value="YidZ_PBP2"/>
</dbReference>
<dbReference type="STRING" id="1317117.ATO7_07747"/>
<dbReference type="InterPro" id="IPR000847">
    <property type="entry name" value="LysR_HTH_N"/>
</dbReference>
<evidence type="ECO:0000256" key="3">
    <source>
        <dbReference type="ARBA" id="ARBA00023125"/>
    </source>
</evidence>